<dbReference type="EMBL" id="BMDO01000006">
    <property type="protein sequence ID" value="GGI51092.1"/>
    <property type="molecule type" value="Genomic_DNA"/>
</dbReference>
<name>A0A917JAN9_9SPHI</name>
<keyword evidence="1" id="KW-0472">Membrane</keyword>
<dbReference type="Gene3D" id="1.10.287.70">
    <property type="match status" value="1"/>
</dbReference>
<feature type="transmembrane region" description="Helical" evidence="1">
    <location>
        <begin position="256"/>
        <end position="276"/>
    </location>
</feature>
<feature type="domain" description="Potassium channel" evidence="2">
    <location>
        <begin position="200"/>
        <end position="275"/>
    </location>
</feature>
<dbReference type="Proteomes" id="UP000662074">
    <property type="component" value="Unassembled WGS sequence"/>
</dbReference>
<proteinExistence type="predicted"/>
<dbReference type="InterPro" id="IPR013099">
    <property type="entry name" value="K_chnl_dom"/>
</dbReference>
<evidence type="ECO:0000256" key="1">
    <source>
        <dbReference type="SAM" id="Phobius"/>
    </source>
</evidence>
<dbReference type="SUPFAM" id="SSF81324">
    <property type="entry name" value="Voltage-gated potassium channels"/>
    <property type="match status" value="1"/>
</dbReference>
<evidence type="ECO:0000313" key="3">
    <source>
        <dbReference type="EMBL" id="GGI51092.1"/>
    </source>
</evidence>
<gene>
    <name evidence="3" type="ORF">GCM10011425_23040</name>
</gene>
<feature type="transmembrane region" description="Helical" evidence="1">
    <location>
        <begin position="192"/>
        <end position="212"/>
    </location>
</feature>
<evidence type="ECO:0000313" key="4">
    <source>
        <dbReference type="Proteomes" id="UP000662074"/>
    </source>
</evidence>
<accession>A0A917JAN9</accession>
<feature type="transmembrane region" description="Helical" evidence="1">
    <location>
        <begin position="224"/>
        <end position="244"/>
    </location>
</feature>
<sequence>MGGMEPPTNALQIMFRGKKLEFINVTGLILHGKFYFGSEGNLEFNHCAVDNLKCRELDIPRLSFENCSVRNIQIANSDISGWLFVTSLVSGIISDSKLFHFRVYGRNFTPTFVNSELDEWKVIHNGLHHEEDFEKTYRTLSKAADDSGNRKLAADYKIRELDFIREKKKGLDRFWMTLNRAYWGYGQKPFQLIKVSLISIFLLAIVYSFFPSSFANNALAGKNYFAVLFNACYFSIVTFTTLGYGDLSPIGGLKILAAIEALFGAITLGFLVAGLTKNS</sequence>
<reference evidence="3" key="2">
    <citation type="submission" date="2020-09" db="EMBL/GenBank/DDBJ databases">
        <authorList>
            <person name="Sun Q."/>
            <person name="Sedlacek I."/>
        </authorList>
    </citation>
    <scope>NUCLEOTIDE SEQUENCE</scope>
    <source>
        <strain evidence="3">CCM 8711</strain>
    </source>
</reference>
<evidence type="ECO:0000259" key="2">
    <source>
        <dbReference type="Pfam" id="PF07885"/>
    </source>
</evidence>
<keyword evidence="4" id="KW-1185">Reference proteome</keyword>
<organism evidence="3 4">
    <name type="scientific">Mucilaginibacter galii</name>
    <dbReference type="NCBI Taxonomy" id="2005073"/>
    <lineage>
        <taxon>Bacteria</taxon>
        <taxon>Pseudomonadati</taxon>
        <taxon>Bacteroidota</taxon>
        <taxon>Sphingobacteriia</taxon>
        <taxon>Sphingobacteriales</taxon>
        <taxon>Sphingobacteriaceae</taxon>
        <taxon>Mucilaginibacter</taxon>
    </lineage>
</organism>
<keyword evidence="1" id="KW-0812">Transmembrane</keyword>
<keyword evidence="1" id="KW-1133">Transmembrane helix</keyword>
<dbReference type="Pfam" id="PF07885">
    <property type="entry name" value="Ion_trans_2"/>
    <property type="match status" value="1"/>
</dbReference>
<dbReference type="AlphaFoldDB" id="A0A917JAN9"/>
<reference evidence="3" key="1">
    <citation type="journal article" date="2014" name="Int. J. Syst. Evol. Microbiol.">
        <title>Complete genome sequence of Corynebacterium casei LMG S-19264T (=DSM 44701T), isolated from a smear-ripened cheese.</title>
        <authorList>
            <consortium name="US DOE Joint Genome Institute (JGI-PGF)"/>
            <person name="Walter F."/>
            <person name="Albersmeier A."/>
            <person name="Kalinowski J."/>
            <person name="Ruckert C."/>
        </authorList>
    </citation>
    <scope>NUCLEOTIDE SEQUENCE</scope>
    <source>
        <strain evidence="3">CCM 8711</strain>
    </source>
</reference>
<protein>
    <recommendedName>
        <fullName evidence="2">Potassium channel domain-containing protein</fullName>
    </recommendedName>
</protein>
<comment type="caution">
    <text evidence="3">The sequence shown here is derived from an EMBL/GenBank/DDBJ whole genome shotgun (WGS) entry which is preliminary data.</text>
</comment>